<evidence type="ECO:0000256" key="4">
    <source>
        <dbReference type="ARBA" id="ARBA00022777"/>
    </source>
</evidence>
<dbReference type="EMBL" id="OOFM01000004">
    <property type="protein sequence ID" value="SPL63757.1"/>
    <property type="molecule type" value="Genomic_DNA"/>
</dbReference>
<protein>
    <recommendedName>
        <fullName evidence="11">3-oxo-tetronate kinase</fullName>
        <ecNumber evidence="10">2.7.1.217</ecNumber>
    </recommendedName>
    <alternativeName>
        <fullName evidence="12">3-dehydrotetronate 4-kinase</fullName>
    </alternativeName>
</protein>
<evidence type="ECO:0000313" key="15">
    <source>
        <dbReference type="EMBL" id="SPL63757.1"/>
    </source>
</evidence>
<reference evidence="16" key="1">
    <citation type="submission" date="2017-12" db="EMBL/GenBank/DDBJ databases">
        <authorList>
            <person name="Diaz M."/>
        </authorList>
    </citation>
    <scope>NUCLEOTIDE SEQUENCE [LARGE SCALE GENOMIC DNA]</scope>
    <source>
        <strain evidence="16">FI11154</strain>
    </source>
</reference>
<evidence type="ECO:0000256" key="10">
    <source>
        <dbReference type="ARBA" id="ARBA00039095"/>
    </source>
</evidence>
<dbReference type="Gene3D" id="3.40.50.10840">
    <property type="entry name" value="Putative sugar-binding, N-terminal domain"/>
    <property type="match status" value="1"/>
</dbReference>
<feature type="domain" description="Four-carbon acid sugar kinase N-terminal" evidence="13">
    <location>
        <begin position="5"/>
        <end position="231"/>
    </location>
</feature>
<dbReference type="NCBIfam" id="NF043035">
    <property type="entry name" value="OxoTetrKin"/>
    <property type="match status" value="1"/>
</dbReference>
<dbReference type="SUPFAM" id="SSF142764">
    <property type="entry name" value="YgbK-like"/>
    <property type="match status" value="1"/>
</dbReference>
<organism evidence="15 16">
    <name type="scientific">Ochrobactrum soli</name>
    <dbReference type="NCBI Taxonomy" id="2448455"/>
    <lineage>
        <taxon>Bacteria</taxon>
        <taxon>Pseudomonadati</taxon>
        <taxon>Pseudomonadota</taxon>
        <taxon>Alphaproteobacteria</taxon>
        <taxon>Hyphomicrobiales</taxon>
        <taxon>Brucellaceae</taxon>
        <taxon>Brucella/Ochrobactrum group</taxon>
        <taxon>Ochrobactrum</taxon>
    </lineage>
</organism>
<keyword evidence="2" id="KW-0808">Transferase</keyword>
<evidence type="ECO:0000256" key="11">
    <source>
        <dbReference type="ARBA" id="ARBA00039461"/>
    </source>
</evidence>
<evidence type="ECO:0000256" key="9">
    <source>
        <dbReference type="ARBA" id="ARBA00037335"/>
    </source>
</evidence>
<gene>
    <name evidence="15" type="ORF">OHAE_3689</name>
</gene>
<evidence type="ECO:0000256" key="8">
    <source>
        <dbReference type="ARBA" id="ARBA00036346"/>
    </source>
</evidence>
<dbReference type="Proteomes" id="UP000246073">
    <property type="component" value="Unassembled WGS sequence"/>
</dbReference>
<comment type="catalytic activity">
    <reaction evidence="8">
        <text>3-dehydro-D-erythronate + ATP = 3-dehydro-4-O-phospho-D-erythronate + ADP + H(+)</text>
        <dbReference type="Rhea" id="RHEA:52556"/>
        <dbReference type="ChEBI" id="CHEBI:15378"/>
        <dbReference type="ChEBI" id="CHEBI:30616"/>
        <dbReference type="ChEBI" id="CHEBI:57958"/>
        <dbReference type="ChEBI" id="CHEBI:136593"/>
        <dbReference type="ChEBI" id="CHEBI:456216"/>
        <dbReference type="EC" id="2.7.1.217"/>
    </reaction>
</comment>
<evidence type="ECO:0000256" key="6">
    <source>
        <dbReference type="ARBA" id="ARBA00023277"/>
    </source>
</evidence>
<comment type="function">
    <text evidence="9">Catalyzes the ATP-dependent phosphorylation of 3-oxo-tetronate to 3-oxo-tetronate 4-phosphate.</text>
</comment>
<evidence type="ECO:0000256" key="3">
    <source>
        <dbReference type="ARBA" id="ARBA00022741"/>
    </source>
</evidence>
<dbReference type="Pfam" id="PF17042">
    <property type="entry name" value="NBD_C"/>
    <property type="match status" value="1"/>
</dbReference>
<dbReference type="GO" id="GO:0005524">
    <property type="term" value="F:ATP binding"/>
    <property type="evidence" value="ECO:0007669"/>
    <property type="project" value="UniProtKB-KW"/>
</dbReference>
<evidence type="ECO:0000256" key="5">
    <source>
        <dbReference type="ARBA" id="ARBA00022840"/>
    </source>
</evidence>
<accession>A0A2P9HI27</accession>
<comment type="similarity">
    <text evidence="1">Belongs to the four-carbon acid sugar kinase family.</text>
</comment>
<dbReference type="GO" id="GO:0016301">
    <property type="term" value="F:kinase activity"/>
    <property type="evidence" value="ECO:0007669"/>
    <property type="project" value="UniProtKB-KW"/>
</dbReference>
<dbReference type="AlphaFoldDB" id="A0A2P9HI27"/>
<dbReference type="InterPro" id="IPR042213">
    <property type="entry name" value="NBD_C_sf"/>
</dbReference>
<sequence>MAIVLGAIADDFTGATDLAGLLARSGYPVSLRFGLPSETDAAETTAPFEIIALKCRTVPVDEAVAQVRAAYAWLKAASAQRFYWKYCSTFDSTAEGNIGPVAEALMADIGTSQTIYCPAFPENGRSIFMGHLFVGEQPLDESPMKDHPLTPMRDSSLVRLLQPQVKGKVRLANRLVVARGADALKARLVELAGQGVAHVIVDAVADEDLGTIAEATLNLPLLTGGSALAMPLPRLLAEAGQLQQDRQEAQEPAVGEGQIVLSGSCSAMTLKQVAHYAQRAASYRLDPLELAEHGAGEAFAWLRQRSLNEPKLIYASAEPASVRAAQEKLGVERAGQIVEEALAALAREAFSLDIRRFVVAGGETSGAVAQALGVSRVMVGREIAPGVPWTFATIKGETAALALKSGNFGSESFFETALRKLGAV</sequence>
<evidence type="ECO:0000256" key="7">
    <source>
        <dbReference type="ARBA" id="ARBA00035898"/>
    </source>
</evidence>
<evidence type="ECO:0000259" key="14">
    <source>
        <dbReference type="Pfam" id="PF17042"/>
    </source>
</evidence>
<proteinExistence type="inferred from homology"/>
<dbReference type="InterPro" id="IPR037051">
    <property type="entry name" value="4-carb_acid_sugar_kinase_N_sf"/>
</dbReference>
<dbReference type="InterPro" id="IPR010737">
    <property type="entry name" value="4-carb_acid_sugar_kinase_N"/>
</dbReference>
<dbReference type="Pfam" id="PF07005">
    <property type="entry name" value="SBD_N"/>
    <property type="match status" value="1"/>
</dbReference>
<name>A0A2P9HI27_9HYPH</name>
<dbReference type="Gene3D" id="3.40.980.20">
    <property type="entry name" value="Four-carbon acid sugar kinase, nucleotide binding domain"/>
    <property type="match status" value="1"/>
</dbReference>
<keyword evidence="3" id="KW-0547">Nucleotide-binding</keyword>
<keyword evidence="4" id="KW-0418">Kinase</keyword>
<comment type="catalytic activity">
    <reaction evidence="7">
        <text>3-dehydro-L-erythronate + ATP = 3-dehydro-4-O-phospho-L-erythronate + ADP + H(+)</text>
        <dbReference type="Rhea" id="RHEA:52552"/>
        <dbReference type="ChEBI" id="CHEBI:15378"/>
        <dbReference type="ChEBI" id="CHEBI:30616"/>
        <dbReference type="ChEBI" id="CHEBI:136592"/>
        <dbReference type="ChEBI" id="CHEBI:136670"/>
        <dbReference type="ChEBI" id="CHEBI:456216"/>
        <dbReference type="EC" id="2.7.1.217"/>
    </reaction>
</comment>
<dbReference type="RefSeq" id="WP_109367634.1">
    <property type="nucleotide sequence ID" value="NZ_OOFM01000004.1"/>
</dbReference>
<keyword evidence="6" id="KW-0119">Carbohydrate metabolism</keyword>
<dbReference type="InterPro" id="IPR050007">
    <property type="entry name" value="OtnK"/>
</dbReference>
<evidence type="ECO:0000256" key="1">
    <source>
        <dbReference type="ARBA" id="ARBA00005715"/>
    </source>
</evidence>
<feature type="domain" description="Four-carbon acid sugar kinase nucleotide binding" evidence="14">
    <location>
        <begin position="260"/>
        <end position="414"/>
    </location>
</feature>
<evidence type="ECO:0000256" key="2">
    <source>
        <dbReference type="ARBA" id="ARBA00022679"/>
    </source>
</evidence>
<evidence type="ECO:0000256" key="12">
    <source>
        <dbReference type="ARBA" id="ARBA00041377"/>
    </source>
</evidence>
<dbReference type="InterPro" id="IPR031475">
    <property type="entry name" value="NBD_C"/>
</dbReference>
<evidence type="ECO:0000259" key="13">
    <source>
        <dbReference type="Pfam" id="PF07005"/>
    </source>
</evidence>
<keyword evidence="5" id="KW-0067">ATP-binding</keyword>
<evidence type="ECO:0000313" key="16">
    <source>
        <dbReference type="Proteomes" id="UP000246073"/>
    </source>
</evidence>
<dbReference type="EC" id="2.7.1.217" evidence="10"/>